<gene>
    <name evidence="2" type="ORF">S06H3_31501</name>
</gene>
<evidence type="ECO:0008006" key="3">
    <source>
        <dbReference type="Google" id="ProtNLM"/>
    </source>
</evidence>
<dbReference type="EMBL" id="BARV01018660">
    <property type="protein sequence ID" value="GAI22136.1"/>
    <property type="molecule type" value="Genomic_DNA"/>
</dbReference>
<comment type="caution">
    <text evidence="2">The sequence shown here is derived from an EMBL/GenBank/DDBJ whole genome shotgun (WGS) entry which is preliminary data.</text>
</comment>
<feature type="non-terminal residue" evidence="2">
    <location>
        <position position="134"/>
    </location>
</feature>
<evidence type="ECO:0000313" key="2">
    <source>
        <dbReference type="EMBL" id="GAI22136.1"/>
    </source>
</evidence>
<evidence type="ECO:0000256" key="1">
    <source>
        <dbReference type="SAM" id="Phobius"/>
    </source>
</evidence>
<dbReference type="AlphaFoldDB" id="X1MVT5"/>
<keyword evidence="1" id="KW-0472">Membrane</keyword>
<keyword evidence="1" id="KW-0812">Transmembrane</keyword>
<proteinExistence type="predicted"/>
<protein>
    <recommendedName>
        <fullName evidence="3">Periplasmic heavy metal sensor</fullName>
    </recommendedName>
</protein>
<name>X1MVT5_9ZZZZ</name>
<sequence length="134" mass="16117">MKNHYKFWIVFSLIIVFAAGVIGGILFEQNILDKKTKKITRKRAPVRFPSLEMMAEELNLTEDQQEQIREIFNNNEERFKIMRSQIHERFSSIRSQLKSEIKNVLTEEQNIKFEAMIEKYLSQRKKGQEERKKH</sequence>
<dbReference type="Gene3D" id="1.20.120.1490">
    <property type="match status" value="1"/>
</dbReference>
<feature type="transmembrane region" description="Helical" evidence="1">
    <location>
        <begin position="6"/>
        <end position="27"/>
    </location>
</feature>
<reference evidence="2" key="1">
    <citation type="journal article" date="2014" name="Front. Microbiol.">
        <title>High frequency of phylogenetically diverse reductive dehalogenase-homologous genes in deep subseafloor sedimentary metagenomes.</title>
        <authorList>
            <person name="Kawai M."/>
            <person name="Futagami T."/>
            <person name="Toyoda A."/>
            <person name="Takaki Y."/>
            <person name="Nishi S."/>
            <person name="Hori S."/>
            <person name="Arai W."/>
            <person name="Tsubouchi T."/>
            <person name="Morono Y."/>
            <person name="Uchiyama I."/>
            <person name="Ito T."/>
            <person name="Fujiyama A."/>
            <person name="Inagaki F."/>
            <person name="Takami H."/>
        </authorList>
    </citation>
    <scope>NUCLEOTIDE SEQUENCE</scope>
    <source>
        <strain evidence="2">Expedition CK06-06</strain>
    </source>
</reference>
<accession>X1MVT5</accession>
<keyword evidence="1" id="KW-1133">Transmembrane helix</keyword>
<organism evidence="2">
    <name type="scientific">marine sediment metagenome</name>
    <dbReference type="NCBI Taxonomy" id="412755"/>
    <lineage>
        <taxon>unclassified sequences</taxon>
        <taxon>metagenomes</taxon>
        <taxon>ecological metagenomes</taxon>
    </lineage>
</organism>